<keyword evidence="3" id="KW-0456">Lyase</keyword>
<dbReference type="EMBL" id="JAGGJZ010000001">
    <property type="protein sequence ID" value="MBP1888934.1"/>
    <property type="molecule type" value="Genomic_DNA"/>
</dbReference>
<evidence type="ECO:0000256" key="1">
    <source>
        <dbReference type="ARBA" id="ARBA00001933"/>
    </source>
</evidence>
<dbReference type="Gene3D" id="3.20.10.10">
    <property type="entry name" value="D-amino Acid Aminotransferase, subunit A, domain 2"/>
    <property type="match status" value="1"/>
</dbReference>
<comment type="cofactor">
    <cofactor evidence="1">
        <name>pyridoxal 5'-phosphate</name>
        <dbReference type="ChEBI" id="CHEBI:597326"/>
    </cofactor>
</comment>
<protein>
    <submittedName>
        <fullName evidence="3">4-amino-4-deoxychorismate lyase</fullName>
        <ecNumber evidence="3">4.1.3.38</ecNumber>
    </submittedName>
</protein>
<dbReference type="Pfam" id="PF01063">
    <property type="entry name" value="Aminotran_4"/>
    <property type="match status" value="1"/>
</dbReference>
<dbReference type="GO" id="GO:0008696">
    <property type="term" value="F:4-amino-4-deoxychorismate lyase activity"/>
    <property type="evidence" value="ECO:0007669"/>
    <property type="project" value="UniProtKB-EC"/>
</dbReference>
<evidence type="ECO:0000256" key="2">
    <source>
        <dbReference type="ARBA" id="ARBA00009320"/>
    </source>
</evidence>
<dbReference type="PANTHER" id="PTHR42743:SF11">
    <property type="entry name" value="AMINODEOXYCHORISMATE LYASE"/>
    <property type="match status" value="1"/>
</dbReference>
<gene>
    <name evidence="3" type="ORF">J2Z53_000513</name>
</gene>
<dbReference type="InterPro" id="IPR036038">
    <property type="entry name" value="Aminotransferase-like"/>
</dbReference>
<dbReference type="InterPro" id="IPR043131">
    <property type="entry name" value="BCAT-like_N"/>
</dbReference>
<dbReference type="PANTHER" id="PTHR42743">
    <property type="entry name" value="AMINO-ACID AMINOTRANSFERASE"/>
    <property type="match status" value="1"/>
</dbReference>
<evidence type="ECO:0000313" key="4">
    <source>
        <dbReference type="Proteomes" id="UP000783390"/>
    </source>
</evidence>
<dbReference type="SUPFAM" id="SSF56752">
    <property type="entry name" value="D-aminoacid aminotransferase-like PLP-dependent enzymes"/>
    <property type="match status" value="1"/>
</dbReference>
<dbReference type="RefSeq" id="WP_209795649.1">
    <property type="nucleotide sequence ID" value="NZ_JAGGJZ010000001.1"/>
</dbReference>
<dbReference type="EC" id="4.1.3.38" evidence="3"/>
<dbReference type="Gene3D" id="3.30.470.10">
    <property type="match status" value="1"/>
</dbReference>
<dbReference type="Proteomes" id="UP000783390">
    <property type="component" value="Unassembled WGS sequence"/>
</dbReference>
<name>A0ABS4EY75_9CLOT</name>
<dbReference type="InterPro" id="IPR050571">
    <property type="entry name" value="Class-IV_PLP-Dep_Aminotrnsfr"/>
</dbReference>
<keyword evidence="4" id="KW-1185">Reference proteome</keyword>
<dbReference type="InterPro" id="IPR001544">
    <property type="entry name" value="Aminotrans_IV"/>
</dbReference>
<organism evidence="3 4">
    <name type="scientific">Clostridium moniliforme</name>
    <dbReference type="NCBI Taxonomy" id="39489"/>
    <lineage>
        <taxon>Bacteria</taxon>
        <taxon>Bacillati</taxon>
        <taxon>Bacillota</taxon>
        <taxon>Clostridia</taxon>
        <taxon>Eubacteriales</taxon>
        <taxon>Clostridiaceae</taxon>
        <taxon>Clostridium</taxon>
    </lineage>
</organism>
<proteinExistence type="inferred from homology"/>
<sequence length="252" mass="29341">MREIIIDKNKINLDNGVFFGEGVFETIFFNESPYFLEFHIERLKKALKILNMSPLIEEEKVVEYINKLKLVNKALKITVTEKNIILTTRDNSYTDEMYEKGFNLKISKVLRNSTSIMPRIKSTNYIENILEKRKAAKEGFNDAIFFNEKGYLCETTVSNVFCIKDKKIYTPKCSNGLLNGTVRDWIIRNFKVSKCNITLEELKNMDEVFLTNSLIGIMKVNFIEDIELNKEDVTNIISNKYREDLIKLEGKG</sequence>
<reference evidence="3 4" key="1">
    <citation type="submission" date="2021-03" db="EMBL/GenBank/DDBJ databases">
        <title>Genomic Encyclopedia of Type Strains, Phase IV (KMG-IV): sequencing the most valuable type-strain genomes for metagenomic binning, comparative biology and taxonomic classification.</title>
        <authorList>
            <person name="Goeker M."/>
        </authorList>
    </citation>
    <scope>NUCLEOTIDE SEQUENCE [LARGE SCALE GENOMIC DNA]</scope>
    <source>
        <strain evidence="3 4">DSM 3984</strain>
    </source>
</reference>
<comment type="similarity">
    <text evidence="2">Belongs to the class-IV pyridoxal-phosphate-dependent aminotransferase family.</text>
</comment>
<comment type="caution">
    <text evidence="3">The sequence shown here is derived from an EMBL/GenBank/DDBJ whole genome shotgun (WGS) entry which is preliminary data.</text>
</comment>
<dbReference type="CDD" id="cd00449">
    <property type="entry name" value="PLPDE_IV"/>
    <property type="match status" value="1"/>
</dbReference>
<evidence type="ECO:0000313" key="3">
    <source>
        <dbReference type="EMBL" id="MBP1888934.1"/>
    </source>
</evidence>
<accession>A0ABS4EY75</accession>
<dbReference type="InterPro" id="IPR043132">
    <property type="entry name" value="BCAT-like_C"/>
</dbReference>